<protein>
    <submittedName>
        <fullName evidence="2">Uncharacterized protein</fullName>
    </submittedName>
</protein>
<reference evidence="2 3" key="1">
    <citation type="submission" date="2019-04" db="EMBL/GenBank/DDBJ databases">
        <title>Friends and foes A comparative genomics study of 23 Aspergillus species from section Flavi.</title>
        <authorList>
            <consortium name="DOE Joint Genome Institute"/>
            <person name="Kjaerbolling I."/>
            <person name="Vesth T."/>
            <person name="Frisvad J.C."/>
            <person name="Nybo J.L."/>
            <person name="Theobald S."/>
            <person name="Kildgaard S."/>
            <person name="Isbrandt T."/>
            <person name="Kuo A."/>
            <person name="Sato A."/>
            <person name="Lyhne E.K."/>
            <person name="Kogle M.E."/>
            <person name="Wiebenga A."/>
            <person name="Kun R.S."/>
            <person name="Lubbers R.J."/>
            <person name="Makela M.R."/>
            <person name="Barry K."/>
            <person name="Chovatia M."/>
            <person name="Clum A."/>
            <person name="Daum C."/>
            <person name="Haridas S."/>
            <person name="He G."/>
            <person name="LaButti K."/>
            <person name="Lipzen A."/>
            <person name="Mondo S."/>
            <person name="Riley R."/>
            <person name="Salamov A."/>
            <person name="Simmons B.A."/>
            <person name="Magnuson J.K."/>
            <person name="Henrissat B."/>
            <person name="Mortensen U.H."/>
            <person name="Larsen T.O."/>
            <person name="Devries R.P."/>
            <person name="Grigoriev I.V."/>
            <person name="Machida M."/>
            <person name="Baker S.E."/>
            <person name="Andersen M.R."/>
        </authorList>
    </citation>
    <scope>NUCLEOTIDE SEQUENCE [LARGE SCALE GENOMIC DNA]</scope>
    <source>
        <strain evidence="2 3">IBT 18842</strain>
    </source>
</reference>
<accession>A0A5N6U7N7</accession>
<dbReference type="Proteomes" id="UP000325780">
    <property type="component" value="Unassembled WGS sequence"/>
</dbReference>
<dbReference type="AlphaFoldDB" id="A0A5N6U7N7"/>
<evidence type="ECO:0000256" key="1">
    <source>
        <dbReference type="SAM" id="MobiDB-lite"/>
    </source>
</evidence>
<dbReference type="OrthoDB" id="5083627at2759"/>
<evidence type="ECO:0000313" key="2">
    <source>
        <dbReference type="EMBL" id="KAE8154618.1"/>
    </source>
</evidence>
<dbReference type="EMBL" id="ML742028">
    <property type="protein sequence ID" value="KAE8154618.1"/>
    <property type="molecule type" value="Genomic_DNA"/>
</dbReference>
<organism evidence="2 3">
    <name type="scientific">Aspergillus avenaceus</name>
    <dbReference type="NCBI Taxonomy" id="36643"/>
    <lineage>
        <taxon>Eukaryota</taxon>
        <taxon>Fungi</taxon>
        <taxon>Dikarya</taxon>
        <taxon>Ascomycota</taxon>
        <taxon>Pezizomycotina</taxon>
        <taxon>Eurotiomycetes</taxon>
        <taxon>Eurotiomycetidae</taxon>
        <taxon>Eurotiales</taxon>
        <taxon>Aspergillaceae</taxon>
        <taxon>Aspergillus</taxon>
        <taxon>Aspergillus subgen. Circumdati</taxon>
    </lineage>
</organism>
<gene>
    <name evidence="2" type="ORF">BDV25DRAFT_135786</name>
</gene>
<proteinExistence type="predicted"/>
<evidence type="ECO:0000313" key="3">
    <source>
        <dbReference type="Proteomes" id="UP000325780"/>
    </source>
</evidence>
<keyword evidence="3" id="KW-1185">Reference proteome</keyword>
<name>A0A5N6U7N7_ASPAV</name>
<sequence length="549" mass="61429">MALQMSYKSLINEMKGRDTTNKWDVIVAYNEDKINNLLAQLYHDKPLNFEFKAPYEDPLTGDKNDLDVRITLNKPVLEFSSNEGRADLTYDLTGDYGPKRLPIPDGTKMRIRVDIANLQGHTTTKPGDSGFKPTQKALHPATPLERSKQRANYVVSVDGDNAAQGVCIVFRDAMISISNPDPQYNARISMISSLVVPWTTNEFNKSDYYYFIGGTGVSSSRTRDTTVVTLEPTHFCFTMVQSKTRYNLTGALVMWIAVKGGRAPELGPGSYTFQPRDRNLNPIPSGKTASIIFRHDIMADLFFKRALEAKFRNVKILSRVGSEGITLKGGLMNESVHLKAYRNSYKCGLFNEKVCTETFDPVDVDCDSPDTEIHIKPMIDTGDAIKLSYRSEKHDCEWVSFAGSGMPAYSTMQIRFKWTGAGAWTDETSPDKPNNIQIRFDSTNDWKVEASGRIPPWWNPSSPDDLPDYFDKLKMTVDVQIPMATLDYFLTTNLLFPGRQIFIADPVKPPNADYESGLAVPRDLILTGNVAESLDAARSGRPVSRVSSL</sequence>
<feature type="region of interest" description="Disordered" evidence="1">
    <location>
        <begin position="122"/>
        <end position="145"/>
    </location>
</feature>